<keyword evidence="1 3" id="KW-0378">Hydrolase</keyword>
<dbReference type="PANTHER" id="PTHR34142:SF1">
    <property type="entry name" value="GLYCOSIDE HYDROLASE FAMILY 5 DOMAIN-CONTAINING PROTEIN"/>
    <property type="match status" value="1"/>
</dbReference>
<gene>
    <name evidence="7" type="ORF">HC031_21870</name>
</gene>
<dbReference type="InterPro" id="IPR001547">
    <property type="entry name" value="Glyco_hydro_5"/>
</dbReference>
<sequence length="403" mass="43894">MGATVLALLASGIVFTPPARADTGMRVRDGRLVEANGHDLVLRGINHSYAWYPSQTGVFAEVKAAGANAIRLSLIIGQRWKPATTAADLSAAIALCKRSRLICIFEAQDTMGQGQQDGAATIDQAVDYWISVRSALVGQENYVIVNVADEPFGYHRDATWTQDTIRAIGRLRAAGFQHTLMVGGPDWGQDDSFTMRDNAAKVEAADPARNTVFDVHMYGMFNTPAKVRDYLQSFIKRRLPIVVGEFSANHPYGRPAVDAVMQYCQAYRIGFLGWSWSGNTEAAYLDMVKNFNPSLRTPWGVRFLTGVNGLRTNSDQATIFGGTAQRVRAPKRWQWSDLLPWAAAASAASTTAPAGRYPSWPPSTDGRPRVPHLAAAFAPGYGSGRSASTRPAGRWPAWSLGSR</sequence>
<dbReference type="RefSeq" id="WP_167927258.1">
    <property type="nucleotide sequence ID" value="NZ_JAATVY010000018.1"/>
</dbReference>
<keyword evidence="5" id="KW-0732">Signal</keyword>
<dbReference type="GO" id="GO:0016787">
    <property type="term" value="F:hydrolase activity"/>
    <property type="evidence" value="ECO:0007669"/>
    <property type="project" value="UniProtKB-KW"/>
</dbReference>
<dbReference type="SUPFAM" id="SSF51445">
    <property type="entry name" value="(Trans)glycosidases"/>
    <property type="match status" value="1"/>
</dbReference>
<evidence type="ECO:0000259" key="6">
    <source>
        <dbReference type="Pfam" id="PF00150"/>
    </source>
</evidence>
<comment type="caution">
    <text evidence="7">The sequence shown here is derived from an EMBL/GenBank/DDBJ whole genome shotgun (WGS) entry which is preliminary data.</text>
</comment>
<evidence type="ECO:0000313" key="8">
    <source>
        <dbReference type="Proteomes" id="UP000722989"/>
    </source>
</evidence>
<dbReference type="Proteomes" id="UP000722989">
    <property type="component" value="Unassembled WGS sequence"/>
</dbReference>
<feature type="chain" id="PRO_5046050035" evidence="5">
    <location>
        <begin position="22"/>
        <end position="403"/>
    </location>
</feature>
<feature type="domain" description="Glycoside hydrolase family 5" evidence="6">
    <location>
        <begin position="33"/>
        <end position="279"/>
    </location>
</feature>
<dbReference type="Pfam" id="PF00150">
    <property type="entry name" value="Cellulase"/>
    <property type="match status" value="1"/>
</dbReference>
<proteinExistence type="inferred from homology"/>
<reference evidence="7 8" key="1">
    <citation type="submission" date="2020-03" db="EMBL/GenBank/DDBJ databases">
        <title>WGS of the type strain of Planosporangium spp.</title>
        <authorList>
            <person name="Thawai C."/>
        </authorList>
    </citation>
    <scope>NUCLEOTIDE SEQUENCE [LARGE SCALE GENOMIC DNA]</scope>
    <source>
        <strain evidence="7 8">TBRC 5610</strain>
    </source>
</reference>
<evidence type="ECO:0000256" key="2">
    <source>
        <dbReference type="ARBA" id="ARBA00023295"/>
    </source>
</evidence>
<accession>A0ABX0Y1V5</accession>
<evidence type="ECO:0000256" key="4">
    <source>
        <dbReference type="SAM" id="MobiDB-lite"/>
    </source>
</evidence>
<organism evidence="7 8">
    <name type="scientific">Planosporangium thailandense</name>
    <dbReference type="NCBI Taxonomy" id="765197"/>
    <lineage>
        <taxon>Bacteria</taxon>
        <taxon>Bacillati</taxon>
        <taxon>Actinomycetota</taxon>
        <taxon>Actinomycetes</taxon>
        <taxon>Micromonosporales</taxon>
        <taxon>Micromonosporaceae</taxon>
        <taxon>Planosporangium</taxon>
    </lineage>
</organism>
<protein>
    <submittedName>
        <fullName evidence="7">Glycoside hydrolase family 5 protein</fullName>
    </submittedName>
</protein>
<keyword evidence="2 3" id="KW-0326">Glycosidase</keyword>
<feature type="region of interest" description="Disordered" evidence="4">
    <location>
        <begin position="381"/>
        <end position="403"/>
    </location>
</feature>
<keyword evidence="8" id="KW-1185">Reference proteome</keyword>
<evidence type="ECO:0000313" key="7">
    <source>
        <dbReference type="EMBL" id="NJC72344.1"/>
    </source>
</evidence>
<evidence type="ECO:0000256" key="5">
    <source>
        <dbReference type="SAM" id="SignalP"/>
    </source>
</evidence>
<dbReference type="InterPro" id="IPR017853">
    <property type="entry name" value="GH"/>
</dbReference>
<comment type="similarity">
    <text evidence="3">Belongs to the glycosyl hydrolase 5 (cellulase A) family.</text>
</comment>
<name>A0ABX0Y1V5_9ACTN</name>
<evidence type="ECO:0000256" key="3">
    <source>
        <dbReference type="RuleBase" id="RU361153"/>
    </source>
</evidence>
<feature type="signal peptide" evidence="5">
    <location>
        <begin position="1"/>
        <end position="21"/>
    </location>
</feature>
<evidence type="ECO:0000256" key="1">
    <source>
        <dbReference type="ARBA" id="ARBA00022801"/>
    </source>
</evidence>
<dbReference type="Gene3D" id="3.20.20.80">
    <property type="entry name" value="Glycosidases"/>
    <property type="match status" value="1"/>
</dbReference>
<dbReference type="EMBL" id="JAATVY010000018">
    <property type="protein sequence ID" value="NJC72344.1"/>
    <property type="molecule type" value="Genomic_DNA"/>
</dbReference>
<dbReference type="PANTHER" id="PTHR34142">
    <property type="entry name" value="ENDO-BETA-1,4-GLUCANASE A"/>
    <property type="match status" value="1"/>
</dbReference>